<evidence type="ECO:0000256" key="1">
    <source>
        <dbReference type="SAM" id="MobiDB-lite"/>
    </source>
</evidence>
<dbReference type="Pfam" id="PF12825">
    <property type="entry name" value="DUF3818"/>
    <property type="match status" value="1"/>
</dbReference>
<evidence type="ECO:0000313" key="3">
    <source>
        <dbReference type="EMBL" id="TID28799.1"/>
    </source>
</evidence>
<dbReference type="InterPro" id="IPR024554">
    <property type="entry name" value="LEC1-like_C"/>
</dbReference>
<dbReference type="GO" id="GO:0035091">
    <property type="term" value="F:phosphatidylinositol binding"/>
    <property type="evidence" value="ECO:0007669"/>
    <property type="project" value="InterPro"/>
</dbReference>
<feature type="region of interest" description="Disordered" evidence="1">
    <location>
        <begin position="321"/>
        <end position="343"/>
    </location>
</feature>
<dbReference type="InterPro" id="IPR001683">
    <property type="entry name" value="PX_dom"/>
</dbReference>
<dbReference type="STRING" id="52247.A0A4T0X1L8"/>
<protein>
    <recommendedName>
        <fullName evidence="2">PX domain-containing protein</fullName>
    </recommendedName>
</protein>
<proteinExistence type="predicted"/>
<evidence type="ECO:0000313" key="4">
    <source>
        <dbReference type="Proteomes" id="UP000307173"/>
    </source>
</evidence>
<dbReference type="PROSITE" id="PS50195">
    <property type="entry name" value="PX"/>
    <property type="match status" value="1"/>
</dbReference>
<feature type="compositionally biased region" description="Polar residues" evidence="1">
    <location>
        <begin position="412"/>
        <end position="421"/>
    </location>
</feature>
<dbReference type="SMART" id="SM00312">
    <property type="entry name" value="PX"/>
    <property type="match status" value="1"/>
</dbReference>
<evidence type="ECO:0000259" key="2">
    <source>
        <dbReference type="PROSITE" id="PS50195"/>
    </source>
</evidence>
<dbReference type="OrthoDB" id="2117459at2759"/>
<dbReference type="PANTHER" id="PTHR47185:SF1">
    <property type="entry name" value="PX DOMAIN-CONTAINING PROTEIN YPR097W"/>
    <property type="match status" value="1"/>
</dbReference>
<dbReference type="SUPFAM" id="SSF64268">
    <property type="entry name" value="PX domain"/>
    <property type="match status" value="1"/>
</dbReference>
<feature type="compositionally biased region" description="Low complexity" evidence="1">
    <location>
        <begin position="434"/>
        <end position="449"/>
    </location>
</feature>
<organism evidence="3 4">
    <name type="scientific">Pichia inconspicua</name>
    <dbReference type="NCBI Taxonomy" id="52247"/>
    <lineage>
        <taxon>Eukaryota</taxon>
        <taxon>Fungi</taxon>
        <taxon>Dikarya</taxon>
        <taxon>Ascomycota</taxon>
        <taxon>Saccharomycotina</taxon>
        <taxon>Pichiomycetes</taxon>
        <taxon>Pichiales</taxon>
        <taxon>Pichiaceae</taxon>
        <taxon>Pichia</taxon>
    </lineage>
</organism>
<sequence length="1085" mass="126801">MVHPYNRFINGVEFTDENEIVDNETILLSPSEEHYMKKLFIKNEIITELNSLSPEYGDISGLRRFGPPFLPTDPKTIINNMDASTIDQIFEISQLSIDAFRQQFSMLRFIFENYIVTFPFIQIHLRQLGNNPRDQMPFWLKIQTLFELFKSKRISNSNDRGTTSKRNLMLFKIRGILLTFFNSSIYARRDSEYFDFDKQKRGAYKKLDKFIDKNESENFTELNIPEDKLRYNELKLSYEELFEYLNDIDNLEYVNGWYINIISVVSQKETKPLFWGSKDSRFYSFIIQVRKQGSQQSWFIKKRFSDFVKFHKELKQMHPGIKVPDLPSKDKHSVDFNPEDREIKNNIEQYEEAEISDLSGVDKESVNELFSNPPTIGIESEKMSPSSSSSKSFFKSPKLFMKSSLGKKDKSTVLSPLINGSNHKRTSSQHSLESFSSRDSSTSDDTFYSMHSTNSETSSHRFLREILRQSLRAFLKFIVNSQVLSESVELERFLETSKIQYADLNHNDIQGRLNLDNMRLVQHYKFQKALVSIVKVLEKDVEQLKAKIYESGFNYVFDRIKEFETLGELCGSSKGNNMNWLYSREETEETNDKSPLRGLVRIIMLEIASTQYELLIGSDSSMATLKTIKKLHYMFPYKIVAGVLRFTNPLMMVKRMIDVFTYQMPTVSSSINGMMQGLGIGGWKKEEKSTKNKSLLQLLFAGILGDDLRKIEKERADVAANLNKLKEGRSIMHYIEKYFQLSDADVIEIKDLADDQNIELFFAILMYFKLNEDLIEKIEREREMFINKENVKENSYYLLSKRYFHLELRKYDKEMMIELWNEPELMNVIKEVISLFLSPLIELFKKADIYKYVPIFAKYMTELLALCEKYNNDYSEYGRSDVVSELVGLEEKYSEYVYKFIRDIYLNDIEDENSNLFEGLIEWLNNVVRFLSFVKKDRPDLKIDMTDVLCSLSDKERDQIMILVKELIDAGEKKKQLMEQMEEKKKFSDKPGELHDWTKVERDRVLDQSWDHVNNRMWNIGTSLIPSDSGDNLMDNTSIVTVESTTAVTTPNHGDNLHLPPSAVASFRAKLRELFAAYAETVATC</sequence>
<keyword evidence="4" id="KW-1185">Reference proteome</keyword>
<dbReference type="AlphaFoldDB" id="A0A4T0X1L8"/>
<gene>
    <name evidence="3" type="ORF">CANINC_002318</name>
</gene>
<feature type="compositionally biased region" description="Basic and acidic residues" evidence="1">
    <location>
        <begin position="327"/>
        <end position="343"/>
    </location>
</feature>
<dbReference type="InterPro" id="IPR024555">
    <property type="entry name" value="PX-associated"/>
</dbReference>
<dbReference type="PANTHER" id="PTHR47185">
    <property type="entry name" value="PX DOMAIN-CONTAINING PROTEIN YPR097W"/>
    <property type="match status" value="1"/>
</dbReference>
<dbReference type="InterPro" id="IPR047168">
    <property type="entry name" value="LEC1-like"/>
</dbReference>
<comment type="caution">
    <text evidence="3">The sequence shown here is derived from an EMBL/GenBank/DDBJ whole genome shotgun (WGS) entry which is preliminary data.</text>
</comment>
<dbReference type="Proteomes" id="UP000307173">
    <property type="component" value="Unassembled WGS sequence"/>
</dbReference>
<feature type="region of interest" description="Disordered" evidence="1">
    <location>
        <begin position="411"/>
        <end position="453"/>
    </location>
</feature>
<dbReference type="Pfam" id="PF12828">
    <property type="entry name" value="PXB"/>
    <property type="match status" value="1"/>
</dbReference>
<feature type="domain" description="PX" evidence="2">
    <location>
        <begin position="263"/>
        <end position="501"/>
    </location>
</feature>
<feature type="region of interest" description="Disordered" evidence="1">
    <location>
        <begin position="369"/>
        <end position="393"/>
    </location>
</feature>
<dbReference type="EMBL" id="SELW01000370">
    <property type="protein sequence ID" value="TID28799.1"/>
    <property type="molecule type" value="Genomic_DNA"/>
</dbReference>
<accession>A0A4T0X1L8</accession>
<dbReference type="Gene3D" id="3.30.1520.10">
    <property type="entry name" value="Phox-like domain"/>
    <property type="match status" value="1"/>
</dbReference>
<dbReference type="Pfam" id="PF00787">
    <property type="entry name" value="PX"/>
    <property type="match status" value="1"/>
</dbReference>
<feature type="compositionally biased region" description="Low complexity" evidence="1">
    <location>
        <begin position="383"/>
        <end position="393"/>
    </location>
</feature>
<reference evidence="3 4" key="1">
    <citation type="journal article" date="2019" name="Front. Genet.">
        <title>Whole-Genome Sequencing of the Opportunistic Yeast Pathogen Candida inconspicua Uncovers Its Hybrid Origin.</title>
        <authorList>
            <person name="Mixao V."/>
            <person name="Hansen A.P."/>
            <person name="Saus E."/>
            <person name="Boekhout T."/>
            <person name="Lass-Florl C."/>
            <person name="Gabaldon T."/>
        </authorList>
    </citation>
    <scope>NUCLEOTIDE SEQUENCE [LARGE SCALE GENOMIC DNA]</scope>
    <source>
        <strain evidence="3 4">CBS 180</strain>
    </source>
</reference>
<dbReference type="InterPro" id="IPR036871">
    <property type="entry name" value="PX_dom_sf"/>
</dbReference>
<name>A0A4T0X1L8_9ASCO</name>